<dbReference type="Gene3D" id="1.25.40.10">
    <property type="entry name" value="Tetratricopeptide repeat domain"/>
    <property type="match status" value="1"/>
</dbReference>
<evidence type="ECO:0000313" key="3">
    <source>
        <dbReference type="EMBL" id="EGF52639.1"/>
    </source>
</evidence>
<protein>
    <submittedName>
        <fullName evidence="3">Tetratricopeptide repeat protein</fullName>
    </submittedName>
</protein>
<dbReference type="GeneID" id="86050427"/>
<keyword evidence="4" id="KW-1185">Reference proteome</keyword>
<sequence length="523" mass="60983">DRAYYALLLTQARDKNYVIQTDDSLICSAIAYYNQTNNTNLQARSYYYCGCVYRDMKRTEEAISCFFTANTLAKEIKDVSFQSHICNNIGYLYYAQDLNEQADSIYREAEQIAILLGDSLLQIEALLQQGMIQMEKGKPFYPKAEKLMLKAQYMAKMINNKTLNRTILSALSTLYYRIGDGEKAVEFAKQNFDLQNDTVCCYNAFYILGNAYYKNLQYDSATFYLYKALPDKSYAIKAGVYKRLSDIAEVSGNFKASLDLEQTGSIYMDSLRNNRNKQAYSVIAAEKNTQIVHQQKKHNSVISKYNGFLLSVVATAFFILVMLKRSRRRTARLQEEKNRLKEIQAAMQQQNAKLEEKQRQKESRIAFLERELEQLHYDAAQKKQLRNELKLLNYERELLLTSAQKYSDVEAKMKQIIQDYKVREGSELHMEKEDWLQLIAETDRRWNHITLRLCADYTLSQEEIYLCCLYLTDLPVSYFGCLLDCKRDTIHKKANRIVEKQMGFPHGSTSLQKVLKERYTKTI</sequence>
<dbReference type="STRING" id="763034.HMPREF9446_02994"/>
<feature type="transmembrane region" description="Helical" evidence="2">
    <location>
        <begin position="305"/>
        <end position="323"/>
    </location>
</feature>
<reference evidence="3 4" key="1">
    <citation type="submission" date="2011-02" db="EMBL/GenBank/DDBJ databases">
        <authorList>
            <person name="Weinstock G."/>
            <person name="Sodergren E."/>
            <person name="Clifton S."/>
            <person name="Fulton L."/>
            <person name="Fulton B."/>
            <person name="Courtney L."/>
            <person name="Fronick C."/>
            <person name="Harrison M."/>
            <person name="Strong C."/>
            <person name="Farmer C."/>
            <person name="Delahaunty K."/>
            <person name="Markovic C."/>
            <person name="Hall O."/>
            <person name="Minx P."/>
            <person name="Tomlinson C."/>
            <person name="Mitreva M."/>
            <person name="Hou S."/>
            <person name="Chen J."/>
            <person name="Wollam A."/>
            <person name="Pepin K.H."/>
            <person name="Johnson M."/>
            <person name="Bhonagiri V."/>
            <person name="Zhang X."/>
            <person name="Suruliraj S."/>
            <person name="Warren W."/>
            <person name="Chinwalla A."/>
            <person name="Mardis E.R."/>
            <person name="Wilson R.K."/>
        </authorList>
    </citation>
    <scope>NUCLEOTIDE SEQUENCE [LARGE SCALE GENOMIC DNA]</scope>
    <source>
        <strain evidence="3 4">YIT 12057</strain>
    </source>
</reference>
<dbReference type="EMBL" id="AFBN01000094">
    <property type="protein sequence ID" value="EGF52639.1"/>
    <property type="molecule type" value="Genomic_DNA"/>
</dbReference>
<keyword evidence="2" id="KW-1133">Transmembrane helix</keyword>
<proteinExistence type="predicted"/>
<evidence type="ECO:0000313" key="4">
    <source>
        <dbReference type="Proteomes" id="UP000003416"/>
    </source>
</evidence>
<keyword evidence="1" id="KW-0175">Coiled coil</keyword>
<keyword evidence="2" id="KW-0812">Transmembrane</keyword>
<dbReference type="HOGENOM" id="CLU_526324_0_0_10"/>
<name>F3PW61_9BACE</name>
<gene>
    <name evidence="3" type="ORF">HMPREF9446_02994</name>
</gene>
<evidence type="ECO:0000256" key="2">
    <source>
        <dbReference type="SAM" id="Phobius"/>
    </source>
</evidence>
<keyword evidence="2" id="KW-0472">Membrane</keyword>
<accession>F3PW61</accession>
<organism evidence="3 4">
    <name type="scientific">Bacteroides fluxus YIT 12057</name>
    <dbReference type="NCBI Taxonomy" id="763034"/>
    <lineage>
        <taxon>Bacteria</taxon>
        <taxon>Pseudomonadati</taxon>
        <taxon>Bacteroidota</taxon>
        <taxon>Bacteroidia</taxon>
        <taxon>Bacteroidales</taxon>
        <taxon>Bacteroidaceae</taxon>
        <taxon>Bacteroides</taxon>
    </lineage>
</organism>
<dbReference type="AlphaFoldDB" id="F3PW61"/>
<dbReference type="InterPro" id="IPR011990">
    <property type="entry name" value="TPR-like_helical_dom_sf"/>
</dbReference>
<evidence type="ECO:0000256" key="1">
    <source>
        <dbReference type="SAM" id="Coils"/>
    </source>
</evidence>
<dbReference type="RefSeq" id="WP_009126219.1">
    <property type="nucleotide sequence ID" value="NZ_GL882687.1"/>
</dbReference>
<dbReference type="eggNOG" id="COG0457">
    <property type="taxonomic scope" value="Bacteria"/>
</dbReference>
<feature type="coiled-coil region" evidence="1">
    <location>
        <begin position="323"/>
        <end position="385"/>
    </location>
</feature>
<feature type="non-terminal residue" evidence="3">
    <location>
        <position position="1"/>
    </location>
</feature>
<dbReference type="SUPFAM" id="SSF48452">
    <property type="entry name" value="TPR-like"/>
    <property type="match status" value="1"/>
</dbReference>
<dbReference type="Proteomes" id="UP000003416">
    <property type="component" value="Unassembled WGS sequence"/>
</dbReference>
<comment type="caution">
    <text evidence="3">The sequence shown here is derived from an EMBL/GenBank/DDBJ whole genome shotgun (WGS) entry which is preliminary data.</text>
</comment>